<dbReference type="AlphaFoldDB" id="A0A0B1P0R5"/>
<proteinExistence type="predicted"/>
<name>A0A0B1P0R5_UNCNE</name>
<dbReference type="EMBL" id="JNVN01002576">
    <property type="protein sequence ID" value="KHJ31793.1"/>
    <property type="molecule type" value="Genomic_DNA"/>
</dbReference>
<protein>
    <submittedName>
        <fullName evidence="1">Uncharacterized protein</fullName>
    </submittedName>
</protein>
<comment type="caution">
    <text evidence="1">The sequence shown here is derived from an EMBL/GenBank/DDBJ whole genome shotgun (WGS) entry which is preliminary data.</text>
</comment>
<evidence type="ECO:0000313" key="2">
    <source>
        <dbReference type="Proteomes" id="UP000030854"/>
    </source>
</evidence>
<sequence length="107" mass="12235">MMCSSQGKKNQQLNFSNKLRAEGIILAPVGPFEESDTREIDDLIGRGVFQFERYNPVEHAGCRLFNSRMVREVKGINYKPYEKSRLVIQGHSDNENKTILIHSPTIP</sequence>
<organism evidence="1 2">
    <name type="scientific">Uncinula necator</name>
    <name type="common">Grape powdery mildew</name>
    <dbReference type="NCBI Taxonomy" id="52586"/>
    <lineage>
        <taxon>Eukaryota</taxon>
        <taxon>Fungi</taxon>
        <taxon>Dikarya</taxon>
        <taxon>Ascomycota</taxon>
        <taxon>Pezizomycotina</taxon>
        <taxon>Leotiomycetes</taxon>
        <taxon>Erysiphales</taxon>
        <taxon>Erysiphaceae</taxon>
        <taxon>Erysiphe</taxon>
    </lineage>
</organism>
<dbReference type="STRING" id="52586.A0A0B1P0R5"/>
<evidence type="ECO:0000313" key="1">
    <source>
        <dbReference type="EMBL" id="KHJ31793.1"/>
    </source>
</evidence>
<keyword evidence="2" id="KW-1185">Reference proteome</keyword>
<accession>A0A0B1P0R5</accession>
<gene>
    <name evidence="1" type="ORF">EV44_g3714</name>
</gene>
<dbReference type="HOGENOM" id="CLU_175760_0_0_1"/>
<dbReference type="Proteomes" id="UP000030854">
    <property type="component" value="Unassembled WGS sequence"/>
</dbReference>
<reference evidence="1 2" key="1">
    <citation type="journal article" date="2014" name="BMC Genomics">
        <title>Adaptive genomic structural variation in the grape powdery mildew pathogen, Erysiphe necator.</title>
        <authorList>
            <person name="Jones L."/>
            <person name="Riaz S."/>
            <person name="Morales-Cruz A."/>
            <person name="Amrine K.C."/>
            <person name="McGuire B."/>
            <person name="Gubler W.D."/>
            <person name="Walker M.A."/>
            <person name="Cantu D."/>
        </authorList>
    </citation>
    <scope>NUCLEOTIDE SEQUENCE [LARGE SCALE GENOMIC DNA]</scope>
    <source>
        <strain evidence="2">c</strain>
    </source>
</reference>